<evidence type="ECO:0000313" key="5">
    <source>
        <dbReference type="Proteomes" id="UP001149142"/>
    </source>
</evidence>
<feature type="signal peptide" evidence="2">
    <location>
        <begin position="1"/>
        <end position="24"/>
    </location>
</feature>
<evidence type="ECO:0000256" key="1">
    <source>
        <dbReference type="ARBA" id="ARBA00022729"/>
    </source>
</evidence>
<sequence length="274" mass="29201">MKQNYITKIFLTLAITLLSYSANAQTEYTYTLIDNGSYSYSVAAVPSTTTSNFQTSVQGYGFTILVPDGVTYTIDYFLGQAPTENRFDANLVGGSATEDAILFSNNLNAPVNIAAPNDAANPVVFVTLTVTGDPTSGNIRILENNSTEADTAGTQLDAYMQADTTDDATVNYSNRILTPTGLSGTISHSFSTLGVTTNTLEQIKIFPNPTNGIINIAGLDNEVVKASVYSINGQLVLTKSSNLDTINIADVAPGVYFLNIETTTANKVVKLVKQ</sequence>
<keyword evidence="5" id="KW-1185">Reference proteome</keyword>
<name>A0ABT4RZV3_9FLAO</name>
<dbReference type="InterPro" id="IPR026444">
    <property type="entry name" value="Secre_tail"/>
</dbReference>
<dbReference type="RefSeq" id="WP_106686659.1">
    <property type="nucleotide sequence ID" value="NZ_CAXQEU010000086.1"/>
</dbReference>
<keyword evidence="1 2" id="KW-0732">Signal</keyword>
<accession>A0ABT4RZV3</accession>
<protein>
    <submittedName>
        <fullName evidence="4">T9SS type A sorting domain-containing protein</fullName>
    </submittedName>
</protein>
<dbReference type="Proteomes" id="UP001149142">
    <property type="component" value="Unassembled WGS sequence"/>
</dbReference>
<gene>
    <name evidence="4" type="ORF">OOZ35_07540</name>
</gene>
<feature type="chain" id="PRO_5046625899" evidence="2">
    <location>
        <begin position="25"/>
        <end position="274"/>
    </location>
</feature>
<evidence type="ECO:0000313" key="4">
    <source>
        <dbReference type="EMBL" id="MDA0177337.1"/>
    </source>
</evidence>
<dbReference type="EMBL" id="JAPFGC010000002">
    <property type="protein sequence ID" value="MDA0177337.1"/>
    <property type="molecule type" value="Genomic_DNA"/>
</dbReference>
<feature type="domain" description="Secretion system C-terminal sorting" evidence="3">
    <location>
        <begin position="205"/>
        <end position="272"/>
    </location>
</feature>
<evidence type="ECO:0000256" key="2">
    <source>
        <dbReference type="SAM" id="SignalP"/>
    </source>
</evidence>
<organism evidence="4 5">
    <name type="scientific">Mesoflavibacter profundi</name>
    <dbReference type="NCBI Taxonomy" id="2708110"/>
    <lineage>
        <taxon>Bacteria</taxon>
        <taxon>Pseudomonadati</taxon>
        <taxon>Bacteroidota</taxon>
        <taxon>Flavobacteriia</taxon>
        <taxon>Flavobacteriales</taxon>
        <taxon>Flavobacteriaceae</taxon>
        <taxon>Mesoflavibacter</taxon>
    </lineage>
</organism>
<dbReference type="Pfam" id="PF18962">
    <property type="entry name" value="Por_Secre_tail"/>
    <property type="match status" value="1"/>
</dbReference>
<proteinExistence type="predicted"/>
<comment type="caution">
    <text evidence="4">The sequence shown here is derived from an EMBL/GenBank/DDBJ whole genome shotgun (WGS) entry which is preliminary data.</text>
</comment>
<reference evidence="4" key="1">
    <citation type="submission" date="2022-11" db="EMBL/GenBank/DDBJ databases">
        <title>Refractory cell wall polysaccharides provide important carbon source for microbial heterotrophs in the hadal ocean.</title>
        <authorList>
            <person name="Zhu X."/>
        </authorList>
    </citation>
    <scope>NUCLEOTIDE SEQUENCE</scope>
    <source>
        <strain evidence="4">MTRN7</strain>
    </source>
</reference>
<dbReference type="NCBIfam" id="TIGR04183">
    <property type="entry name" value="Por_Secre_tail"/>
    <property type="match status" value="1"/>
</dbReference>
<evidence type="ECO:0000259" key="3">
    <source>
        <dbReference type="Pfam" id="PF18962"/>
    </source>
</evidence>